<dbReference type="Proteomes" id="UP001056778">
    <property type="component" value="Chromosome 7"/>
</dbReference>
<name>A0ACB9STK6_HOLOL</name>
<evidence type="ECO:0000313" key="2">
    <source>
        <dbReference type="Proteomes" id="UP001056778"/>
    </source>
</evidence>
<organism evidence="1 2">
    <name type="scientific">Holotrichia oblita</name>
    <name type="common">Chafer beetle</name>
    <dbReference type="NCBI Taxonomy" id="644536"/>
    <lineage>
        <taxon>Eukaryota</taxon>
        <taxon>Metazoa</taxon>
        <taxon>Ecdysozoa</taxon>
        <taxon>Arthropoda</taxon>
        <taxon>Hexapoda</taxon>
        <taxon>Insecta</taxon>
        <taxon>Pterygota</taxon>
        <taxon>Neoptera</taxon>
        <taxon>Endopterygota</taxon>
        <taxon>Coleoptera</taxon>
        <taxon>Polyphaga</taxon>
        <taxon>Scarabaeiformia</taxon>
        <taxon>Scarabaeidae</taxon>
        <taxon>Melolonthinae</taxon>
        <taxon>Holotrichia</taxon>
    </lineage>
</organism>
<keyword evidence="1" id="KW-0378">Hydrolase</keyword>
<comment type="caution">
    <text evidence="1">The sequence shown here is derived from an EMBL/GenBank/DDBJ whole genome shotgun (WGS) entry which is preliminary data.</text>
</comment>
<keyword evidence="1" id="KW-0645">Protease</keyword>
<reference evidence="1" key="1">
    <citation type="submission" date="2022-04" db="EMBL/GenBank/DDBJ databases">
        <title>Chromosome-scale genome assembly of Holotrichia oblita Faldermann.</title>
        <authorList>
            <person name="Rongchong L."/>
        </authorList>
    </citation>
    <scope>NUCLEOTIDE SEQUENCE</scope>
    <source>
        <strain evidence="1">81SQS9</strain>
    </source>
</reference>
<keyword evidence="2" id="KW-1185">Reference proteome</keyword>
<gene>
    <name evidence="1" type="ORF">MML48_7g00008920</name>
</gene>
<sequence length="456" mass="52418">MYDDSSGSTDGGSPLVQVLYCQESAVWVNVHDLLRFLPPTKSHEVRFIWASEETGFRHLYLVTAQIVTESVEPSECHFLQPRILHKVALTQACEVFRITYTDWDAEGVTLIPAGYLLESAPLPSSCYCPELFTHQISAGPTLYAMVFRPHDYLPGRKYPTILNVYGGPEVQLVSNTFKGMRQLRMHMLAARGYCVVAIDSRGSQHRGLNWESHLKGRMGTVELQDQVEVLRWLANSLKCIDLTRVAIHGWSYGGYLSLMGLAHHPDVFKIAIAGAPVTNWSLYDTGYTERYMGLPENNPQGYQEGSVLNYVNKFPEEYRYHSEKVARGSLVRKYGYEEKMLQSGPLPRLRGAGRLPMPIYRPKDSWSEKRALFGQNDYIDILGNESLHPTKILYRVPSWLRGVSGNEYQLMIRKRKVFFNSSYRFVRPTKWEQLNKRIRFLHKFLNRKTRTGYSDQ</sequence>
<protein>
    <submittedName>
        <fullName evidence="1">Protease family s9bc dipeptidyl-peptidase iv-related</fullName>
    </submittedName>
</protein>
<accession>A0ACB9STK6</accession>
<proteinExistence type="predicted"/>
<dbReference type="EMBL" id="CM043021">
    <property type="protein sequence ID" value="KAI4458546.1"/>
    <property type="molecule type" value="Genomic_DNA"/>
</dbReference>
<evidence type="ECO:0000313" key="1">
    <source>
        <dbReference type="EMBL" id="KAI4458546.1"/>
    </source>
</evidence>